<keyword evidence="3" id="KW-1185">Reference proteome</keyword>
<dbReference type="GO" id="GO:0003676">
    <property type="term" value="F:nucleic acid binding"/>
    <property type="evidence" value="ECO:0007669"/>
    <property type="project" value="InterPro"/>
</dbReference>
<dbReference type="EMBL" id="JAEFBJ010000011">
    <property type="protein sequence ID" value="KAG7557539.1"/>
    <property type="molecule type" value="Genomic_DNA"/>
</dbReference>
<reference evidence="2 3" key="1">
    <citation type="submission" date="2020-12" db="EMBL/GenBank/DDBJ databases">
        <title>Concerted genomic and epigenomic changes stabilize Arabidopsis allopolyploids.</title>
        <authorList>
            <person name="Chen Z."/>
        </authorList>
    </citation>
    <scope>NUCLEOTIDE SEQUENCE [LARGE SCALE GENOMIC DNA]</scope>
    <source>
        <strain evidence="2">As9502</strain>
        <tissue evidence="2">Leaf</tissue>
    </source>
</reference>
<evidence type="ECO:0000259" key="1">
    <source>
        <dbReference type="Pfam" id="PF03178"/>
    </source>
</evidence>
<accession>A0A8T1ZEN6</accession>
<comment type="caution">
    <text evidence="2">The sequence shown here is derived from an EMBL/GenBank/DDBJ whole genome shotgun (WGS) entry which is preliminary data.</text>
</comment>
<name>A0A8T1ZEN6_ARASU</name>
<gene>
    <name evidence="2" type="ORF">ISN44_As11g035100</name>
</gene>
<dbReference type="GO" id="GO:0005634">
    <property type="term" value="C:nucleus"/>
    <property type="evidence" value="ECO:0007669"/>
    <property type="project" value="InterPro"/>
</dbReference>
<dbReference type="OrthoDB" id="433457at2759"/>
<sequence>MCSLSQKVKHNVIITPENRSNHTAIQMMENRVLSHSSVDNMVGRWFSREVITQIKGGTLSRLSDEDYAQVPSVLFSTTTGAVGVIVSLPYEVYSYLKNLEKKMRLARKARKDFVQFKAHDCIGLKDDSHKHFIDGDFLESFMILSMEDQLEIANDMNINVQTRRTTQSSETMA</sequence>
<dbReference type="AlphaFoldDB" id="A0A8T1ZEN6"/>
<organism evidence="2 3">
    <name type="scientific">Arabidopsis suecica</name>
    <name type="common">Swedish thale-cress</name>
    <name type="synonym">Cardaminopsis suecica</name>
    <dbReference type="NCBI Taxonomy" id="45249"/>
    <lineage>
        <taxon>Eukaryota</taxon>
        <taxon>Viridiplantae</taxon>
        <taxon>Streptophyta</taxon>
        <taxon>Embryophyta</taxon>
        <taxon>Tracheophyta</taxon>
        <taxon>Spermatophyta</taxon>
        <taxon>Magnoliopsida</taxon>
        <taxon>eudicotyledons</taxon>
        <taxon>Gunneridae</taxon>
        <taxon>Pentapetalae</taxon>
        <taxon>rosids</taxon>
        <taxon>malvids</taxon>
        <taxon>Brassicales</taxon>
        <taxon>Brassicaceae</taxon>
        <taxon>Camelineae</taxon>
        <taxon>Arabidopsis</taxon>
    </lineage>
</organism>
<evidence type="ECO:0000313" key="2">
    <source>
        <dbReference type="EMBL" id="KAG7557539.1"/>
    </source>
</evidence>
<dbReference type="InterPro" id="IPR050358">
    <property type="entry name" value="RSE1/DDB1/CFT1"/>
</dbReference>
<dbReference type="InterPro" id="IPR004871">
    <property type="entry name" value="RSE1/DDB1/CPSF1_C"/>
</dbReference>
<evidence type="ECO:0000313" key="3">
    <source>
        <dbReference type="Proteomes" id="UP000694251"/>
    </source>
</evidence>
<dbReference type="PANTHER" id="PTHR10644">
    <property type="entry name" value="DNA REPAIR/RNA PROCESSING CPSF FAMILY"/>
    <property type="match status" value="1"/>
</dbReference>
<feature type="domain" description="RSE1/DDB1/CPSF1 C-terminal" evidence="1">
    <location>
        <begin position="44"/>
        <end position="142"/>
    </location>
</feature>
<proteinExistence type="predicted"/>
<protein>
    <submittedName>
        <fullName evidence="2">Cleavage/polyadenylation specificity factor A subunit C-terminal</fullName>
    </submittedName>
</protein>
<dbReference type="Proteomes" id="UP000694251">
    <property type="component" value="Chromosome 11"/>
</dbReference>
<dbReference type="Pfam" id="PF03178">
    <property type="entry name" value="CPSF_A"/>
    <property type="match status" value="1"/>
</dbReference>